<dbReference type="EMBL" id="JASCZI010241778">
    <property type="protein sequence ID" value="MED6206762.1"/>
    <property type="molecule type" value="Genomic_DNA"/>
</dbReference>
<reference evidence="2 3" key="1">
    <citation type="journal article" date="2023" name="Plants (Basel)">
        <title>Bridging the Gap: Combining Genomics and Transcriptomics Approaches to Understand Stylosanthes scabra, an Orphan Legume from the Brazilian Caatinga.</title>
        <authorList>
            <person name="Ferreira-Neto J.R.C."/>
            <person name="da Silva M.D."/>
            <person name="Binneck E."/>
            <person name="de Melo N.F."/>
            <person name="da Silva R.H."/>
            <person name="de Melo A.L.T.M."/>
            <person name="Pandolfi V."/>
            <person name="Bustamante F.O."/>
            <person name="Brasileiro-Vidal A.C."/>
            <person name="Benko-Iseppon A.M."/>
        </authorList>
    </citation>
    <scope>NUCLEOTIDE SEQUENCE [LARGE SCALE GENOMIC DNA]</scope>
    <source>
        <tissue evidence="2">Leaves</tissue>
    </source>
</reference>
<keyword evidence="3" id="KW-1185">Reference proteome</keyword>
<sequence length="175" mass="19651">MWAAVAVAGERRGGRIEEKEGKSDEIETESREKEMLTEGPATAMSFPPPQKPPSMVSNPSPSPLREEETEFHVCSGERNTLRERNSNSNREREREISVELCHRSRASRRRRSWRKPRHRRKPPVKGKNTVMLGVVGHFSTAEIDAVFTIILCCRCHRVPAAAAVACDFPGCCPVS</sequence>
<evidence type="ECO:0000313" key="2">
    <source>
        <dbReference type="EMBL" id="MED6206762.1"/>
    </source>
</evidence>
<accession>A0ABU6Y8L1</accession>
<protein>
    <submittedName>
        <fullName evidence="2">Uncharacterized protein</fullName>
    </submittedName>
</protein>
<feature type="compositionally biased region" description="Basic residues" evidence="1">
    <location>
        <begin position="106"/>
        <end position="124"/>
    </location>
</feature>
<feature type="compositionally biased region" description="Basic and acidic residues" evidence="1">
    <location>
        <begin position="79"/>
        <end position="96"/>
    </location>
</feature>
<feature type="region of interest" description="Disordered" evidence="1">
    <location>
        <begin position="106"/>
        <end position="125"/>
    </location>
</feature>
<name>A0ABU6Y8L1_9FABA</name>
<dbReference type="Proteomes" id="UP001341840">
    <property type="component" value="Unassembled WGS sequence"/>
</dbReference>
<comment type="caution">
    <text evidence="2">The sequence shown here is derived from an EMBL/GenBank/DDBJ whole genome shotgun (WGS) entry which is preliminary data.</text>
</comment>
<feature type="region of interest" description="Disordered" evidence="1">
    <location>
        <begin position="1"/>
        <end position="96"/>
    </location>
</feature>
<proteinExistence type="predicted"/>
<gene>
    <name evidence="2" type="ORF">PIB30_029850</name>
</gene>
<organism evidence="2 3">
    <name type="scientific">Stylosanthes scabra</name>
    <dbReference type="NCBI Taxonomy" id="79078"/>
    <lineage>
        <taxon>Eukaryota</taxon>
        <taxon>Viridiplantae</taxon>
        <taxon>Streptophyta</taxon>
        <taxon>Embryophyta</taxon>
        <taxon>Tracheophyta</taxon>
        <taxon>Spermatophyta</taxon>
        <taxon>Magnoliopsida</taxon>
        <taxon>eudicotyledons</taxon>
        <taxon>Gunneridae</taxon>
        <taxon>Pentapetalae</taxon>
        <taxon>rosids</taxon>
        <taxon>fabids</taxon>
        <taxon>Fabales</taxon>
        <taxon>Fabaceae</taxon>
        <taxon>Papilionoideae</taxon>
        <taxon>50 kb inversion clade</taxon>
        <taxon>dalbergioids sensu lato</taxon>
        <taxon>Dalbergieae</taxon>
        <taxon>Pterocarpus clade</taxon>
        <taxon>Stylosanthes</taxon>
    </lineage>
</organism>
<feature type="compositionally biased region" description="Basic and acidic residues" evidence="1">
    <location>
        <begin position="9"/>
        <end position="36"/>
    </location>
</feature>
<evidence type="ECO:0000313" key="3">
    <source>
        <dbReference type="Proteomes" id="UP001341840"/>
    </source>
</evidence>
<evidence type="ECO:0000256" key="1">
    <source>
        <dbReference type="SAM" id="MobiDB-lite"/>
    </source>
</evidence>